<sequence>MNAGVTVAVEMIHIVVRSRILKIYERRKRNLQVETRGEVAAVEKAQRERYIKKLHVKHCRRDKMMTPREYHAASGKLDVDGPPQNCSRVSGDTVISETNPLLRMKIKGKLLRAIFQTMAVALEGHNGVGGLVQNLASMEYTTLGSAANPIMSSFEEWRQLENFLKVVEFQRRVLLQERPLPLLRKKALSSRYLRKAFKTMGTKSCSCMSNGSKCSSVHASENTTWGPCDKCRLVKAYGLALEGFKIVGELFSVVVQRMPSVKVASGMHNNARISYRSRLLFCRFDF</sequence>
<gene>
    <name evidence="1" type="ORF">TIFTF001_019452</name>
</gene>
<dbReference type="EMBL" id="BTGU01000033">
    <property type="protein sequence ID" value="GMN50295.1"/>
    <property type="molecule type" value="Genomic_DNA"/>
</dbReference>
<organism evidence="1 2">
    <name type="scientific">Ficus carica</name>
    <name type="common">Common fig</name>
    <dbReference type="NCBI Taxonomy" id="3494"/>
    <lineage>
        <taxon>Eukaryota</taxon>
        <taxon>Viridiplantae</taxon>
        <taxon>Streptophyta</taxon>
        <taxon>Embryophyta</taxon>
        <taxon>Tracheophyta</taxon>
        <taxon>Spermatophyta</taxon>
        <taxon>Magnoliopsida</taxon>
        <taxon>eudicotyledons</taxon>
        <taxon>Gunneridae</taxon>
        <taxon>Pentapetalae</taxon>
        <taxon>rosids</taxon>
        <taxon>fabids</taxon>
        <taxon>Rosales</taxon>
        <taxon>Moraceae</taxon>
        <taxon>Ficeae</taxon>
        <taxon>Ficus</taxon>
    </lineage>
</organism>
<proteinExistence type="predicted"/>
<dbReference type="Proteomes" id="UP001187192">
    <property type="component" value="Unassembled WGS sequence"/>
</dbReference>
<name>A0AA88AED0_FICCA</name>
<protein>
    <submittedName>
        <fullName evidence="1">Uncharacterized protein</fullName>
    </submittedName>
</protein>
<dbReference type="AlphaFoldDB" id="A0AA88AED0"/>
<evidence type="ECO:0000313" key="2">
    <source>
        <dbReference type="Proteomes" id="UP001187192"/>
    </source>
</evidence>
<accession>A0AA88AED0</accession>
<comment type="caution">
    <text evidence="1">The sequence shown here is derived from an EMBL/GenBank/DDBJ whole genome shotgun (WGS) entry which is preliminary data.</text>
</comment>
<reference evidence="1" key="1">
    <citation type="submission" date="2023-07" db="EMBL/GenBank/DDBJ databases">
        <title>draft genome sequence of fig (Ficus carica).</title>
        <authorList>
            <person name="Takahashi T."/>
            <person name="Nishimura K."/>
        </authorList>
    </citation>
    <scope>NUCLEOTIDE SEQUENCE</scope>
</reference>
<keyword evidence="2" id="KW-1185">Reference proteome</keyword>
<evidence type="ECO:0000313" key="1">
    <source>
        <dbReference type="EMBL" id="GMN50295.1"/>
    </source>
</evidence>